<dbReference type="Proteomes" id="UP001219349">
    <property type="component" value="Chromosome"/>
</dbReference>
<feature type="binding site" evidence="7">
    <location>
        <position position="79"/>
    </location>
    <ligand>
        <name>glycerol</name>
        <dbReference type="ChEBI" id="CHEBI:17754"/>
    </ligand>
</feature>
<sequence>MTILAMDQGTTSSRALVFSDDLQVQGAAQAEFQQHFPQSGWVEHDPDDIWNTSLTTARQAIDKAGADRIDAIGITNQRETVVIWDRKTGKPIHRAIVWQDRRTSDLCNKLREDGAEDQVTDTTGLLLDPYFSATKIAWLLDNIDGARERAEAGDLAFGTIDSFLIWQLTGGAAHVTDATNASRTMLYDIHKGDWSEDMLKLFGVPRALLPELRSSADDFGTTSADLLGAKIPILGVAGDQQAATVGQACFEPGMLKSTYGTGCFALLNTGDKAVRSQNRLLTTIAYQLDGKPTYALEGSIFIAGAVVQWLRDGLKLIKKASETQDLAAKADDSQDIIMVPAFTGLGAPYWAPEARGAIFGLTRNTGPAEFARAALQSVGFQTRDLLEAMHADWSDADEAVLRVDGGMTQSEPAMQFLADILGASVDRPQNTETTAQGAAWLAGYRAGICPAPDEYAKAWKLDRRFEPEMPQDQRDKRYSAWKRAVKAVLSA</sequence>
<dbReference type="PANTHER" id="PTHR10196">
    <property type="entry name" value="SUGAR KINASE"/>
    <property type="match status" value="1"/>
</dbReference>
<keyword evidence="12" id="KW-1185">Reference proteome</keyword>
<feature type="binding site" evidence="7">
    <location>
        <position position="10"/>
    </location>
    <ligand>
        <name>ADP</name>
        <dbReference type="ChEBI" id="CHEBI:456216"/>
    </ligand>
</feature>
<keyword evidence="2 7" id="KW-0808">Transferase</keyword>
<evidence type="ECO:0000256" key="2">
    <source>
        <dbReference type="ARBA" id="ARBA00022679"/>
    </source>
</evidence>
<protein>
    <recommendedName>
        <fullName evidence="7">Glycerol kinase</fullName>
        <ecNumber evidence="7">2.7.1.30</ecNumber>
    </recommendedName>
    <alternativeName>
        <fullName evidence="7">ATP:glycerol 3-phosphotransferase</fullName>
    </alternativeName>
    <alternativeName>
        <fullName evidence="7">Glycerokinase</fullName>
        <shortName evidence="7">GK</shortName>
    </alternativeName>
</protein>
<comment type="caution">
    <text evidence="7">Lacks conserved residue(s) required for the propagation of feature annotation.</text>
</comment>
<dbReference type="RefSeq" id="WP_271886636.1">
    <property type="nucleotide sequence ID" value="NZ_CP067136.1"/>
</dbReference>
<dbReference type="EC" id="2.7.1.30" evidence="7"/>
<comment type="activity regulation">
    <text evidence="7">Inhibited by fructose 1,6-bisphosphate (FBP).</text>
</comment>
<dbReference type="InterPro" id="IPR018485">
    <property type="entry name" value="FGGY_C"/>
</dbReference>
<feature type="binding site" evidence="7">
    <location>
        <position position="11"/>
    </location>
    <ligand>
        <name>ATP</name>
        <dbReference type="ChEBI" id="CHEBI:30616"/>
    </ligand>
</feature>
<keyword evidence="6 7" id="KW-0067">ATP-binding</keyword>
<feature type="binding site" evidence="7">
    <location>
        <position position="130"/>
    </location>
    <ligand>
        <name>glycerol</name>
        <dbReference type="ChEBI" id="CHEBI:17754"/>
    </ligand>
</feature>
<proteinExistence type="inferred from homology"/>
<dbReference type="SUPFAM" id="SSF53067">
    <property type="entry name" value="Actin-like ATPase domain"/>
    <property type="match status" value="2"/>
</dbReference>
<evidence type="ECO:0000256" key="8">
    <source>
        <dbReference type="RuleBase" id="RU003733"/>
    </source>
</evidence>
<dbReference type="Pfam" id="PF00370">
    <property type="entry name" value="FGGY_N"/>
    <property type="match status" value="1"/>
</dbReference>
<keyword evidence="5 7" id="KW-0319">Glycerol metabolism</keyword>
<evidence type="ECO:0000256" key="7">
    <source>
        <dbReference type="HAMAP-Rule" id="MF_00186"/>
    </source>
</evidence>
<feature type="binding site" evidence="7">
    <location>
        <position position="10"/>
    </location>
    <ligand>
        <name>ATP</name>
        <dbReference type="ChEBI" id="CHEBI:30616"/>
    </ligand>
</feature>
<accession>A0ABY7SJJ8</accession>
<feature type="domain" description="Carbohydrate kinase FGGY C-terminal" evidence="10">
    <location>
        <begin position="256"/>
        <end position="445"/>
    </location>
</feature>
<name>A0ABY7SJJ8_9RHOB</name>
<feature type="binding site" evidence="7">
    <location>
        <position position="304"/>
    </location>
    <ligand>
        <name>ADP</name>
        <dbReference type="ChEBI" id="CHEBI:456216"/>
    </ligand>
</feature>
<keyword evidence="3 7" id="KW-0547">Nucleotide-binding</keyword>
<dbReference type="NCBIfam" id="TIGR01311">
    <property type="entry name" value="glycerol_kin"/>
    <property type="match status" value="1"/>
</dbReference>
<comment type="similarity">
    <text evidence="1 7 8">Belongs to the FGGY kinase family.</text>
</comment>
<evidence type="ECO:0000259" key="9">
    <source>
        <dbReference type="Pfam" id="PF00370"/>
    </source>
</evidence>
<feature type="domain" description="Carbohydrate kinase FGGY N-terminal" evidence="9">
    <location>
        <begin position="3"/>
        <end position="246"/>
    </location>
</feature>
<evidence type="ECO:0000256" key="5">
    <source>
        <dbReference type="ARBA" id="ARBA00022798"/>
    </source>
</evidence>
<evidence type="ECO:0000313" key="12">
    <source>
        <dbReference type="Proteomes" id="UP001219349"/>
    </source>
</evidence>
<dbReference type="PROSITE" id="PS00445">
    <property type="entry name" value="FGGY_KINASES_2"/>
    <property type="match status" value="1"/>
</dbReference>
<feature type="binding site" evidence="7">
    <location>
        <position position="406"/>
    </location>
    <ligand>
        <name>ATP</name>
        <dbReference type="ChEBI" id="CHEBI:30616"/>
    </ligand>
</feature>
<feature type="binding site" evidence="7">
    <location>
        <position position="406"/>
    </location>
    <ligand>
        <name>ADP</name>
        <dbReference type="ChEBI" id="CHEBI:456216"/>
    </ligand>
</feature>
<feature type="binding site" evidence="7">
    <location>
        <position position="239"/>
    </location>
    <ligand>
        <name>sn-glycerol 3-phosphate</name>
        <dbReference type="ChEBI" id="CHEBI:57597"/>
    </ligand>
</feature>
<dbReference type="EMBL" id="CP067136">
    <property type="protein sequence ID" value="WCR06111.1"/>
    <property type="molecule type" value="Genomic_DNA"/>
</dbReference>
<feature type="binding site" evidence="7">
    <location>
        <position position="261"/>
    </location>
    <ligand>
        <name>ATP</name>
        <dbReference type="ChEBI" id="CHEBI:30616"/>
    </ligand>
</feature>
<evidence type="ECO:0000256" key="6">
    <source>
        <dbReference type="ARBA" id="ARBA00022840"/>
    </source>
</evidence>
<feature type="binding site" evidence="7">
    <location>
        <position position="14"/>
    </location>
    <ligand>
        <name>ADP</name>
        <dbReference type="ChEBI" id="CHEBI:456216"/>
    </ligand>
</feature>
<dbReference type="Gene3D" id="3.30.420.40">
    <property type="match status" value="2"/>
</dbReference>
<dbReference type="PROSITE" id="PS00933">
    <property type="entry name" value="FGGY_KINASES_1"/>
    <property type="match status" value="1"/>
</dbReference>
<dbReference type="GO" id="GO:0004370">
    <property type="term" value="F:glycerol kinase activity"/>
    <property type="evidence" value="ECO:0007669"/>
    <property type="project" value="UniProtKB-EC"/>
</dbReference>
<dbReference type="PANTHER" id="PTHR10196:SF78">
    <property type="entry name" value="GLYCEROL KINASE"/>
    <property type="match status" value="1"/>
</dbReference>
<dbReference type="HAMAP" id="MF_00186">
    <property type="entry name" value="Glycerol_kin"/>
    <property type="match status" value="1"/>
</dbReference>
<comment type="catalytic activity">
    <reaction evidence="7">
        <text>glycerol + ATP = sn-glycerol 3-phosphate + ADP + H(+)</text>
        <dbReference type="Rhea" id="RHEA:21644"/>
        <dbReference type="ChEBI" id="CHEBI:15378"/>
        <dbReference type="ChEBI" id="CHEBI:17754"/>
        <dbReference type="ChEBI" id="CHEBI:30616"/>
        <dbReference type="ChEBI" id="CHEBI:57597"/>
        <dbReference type="ChEBI" id="CHEBI:456216"/>
        <dbReference type="EC" id="2.7.1.30"/>
    </reaction>
</comment>
<dbReference type="NCBIfam" id="NF000756">
    <property type="entry name" value="PRK00047.1"/>
    <property type="match status" value="1"/>
</dbReference>
<evidence type="ECO:0000256" key="3">
    <source>
        <dbReference type="ARBA" id="ARBA00022741"/>
    </source>
</evidence>
<feature type="binding site" evidence="7">
    <location>
        <position position="78"/>
    </location>
    <ligand>
        <name>glycerol</name>
        <dbReference type="ChEBI" id="CHEBI:17754"/>
    </ligand>
</feature>
<dbReference type="InterPro" id="IPR018483">
    <property type="entry name" value="Carb_kinase_FGGY_CS"/>
</dbReference>
<feature type="binding site" evidence="7">
    <location>
        <position position="304"/>
    </location>
    <ligand>
        <name>ATP</name>
        <dbReference type="ChEBI" id="CHEBI:30616"/>
    </ligand>
</feature>
<evidence type="ECO:0000259" key="10">
    <source>
        <dbReference type="Pfam" id="PF02782"/>
    </source>
</evidence>
<gene>
    <name evidence="7 11" type="primary">glpK</name>
    <name evidence="11" type="ORF">JHX87_11435</name>
</gene>
<dbReference type="Pfam" id="PF02782">
    <property type="entry name" value="FGGY_C"/>
    <property type="match status" value="1"/>
</dbReference>
<feature type="binding site" evidence="7">
    <location>
        <position position="130"/>
    </location>
    <ligand>
        <name>sn-glycerol 3-phosphate</name>
        <dbReference type="ChEBI" id="CHEBI:57597"/>
    </ligand>
</feature>
<feature type="binding site" evidence="7">
    <location>
        <position position="12"/>
    </location>
    <ligand>
        <name>ATP</name>
        <dbReference type="ChEBI" id="CHEBI:30616"/>
    </ligand>
</feature>
<feature type="binding site" evidence="7">
    <location>
        <position position="79"/>
    </location>
    <ligand>
        <name>sn-glycerol 3-phosphate</name>
        <dbReference type="ChEBI" id="CHEBI:57597"/>
    </ligand>
</feature>
<feature type="binding site" evidence="7">
    <location>
        <position position="261"/>
    </location>
    <ligand>
        <name>ADP</name>
        <dbReference type="ChEBI" id="CHEBI:456216"/>
    </ligand>
</feature>
<dbReference type="CDD" id="cd07786">
    <property type="entry name" value="FGGY_EcGK_like"/>
    <property type="match status" value="1"/>
</dbReference>
<evidence type="ECO:0000313" key="11">
    <source>
        <dbReference type="EMBL" id="WCR06111.1"/>
    </source>
</evidence>
<feature type="binding site" evidence="7">
    <location>
        <position position="78"/>
    </location>
    <ligand>
        <name>sn-glycerol 3-phosphate</name>
        <dbReference type="ChEBI" id="CHEBI:57597"/>
    </ligand>
</feature>
<reference evidence="11 12" key="1">
    <citation type="submission" date="2021-01" db="EMBL/GenBank/DDBJ databases">
        <title>Biogeographic distribution of Paracoccus.</title>
        <authorList>
            <person name="Hollensteiner J."/>
            <person name="Leineberger J."/>
            <person name="Brinkhoff T."/>
            <person name="Daniel R."/>
        </authorList>
    </citation>
    <scope>NUCLEOTIDE SEQUENCE [LARGE SCALE GENOMIC DNA]</scope>
    <source>
        <strain evidence="11 12">KCTC 22803</strain>
    </source>
</reference>
<dbReference type="PIRSF" id="PIRSF000538">
    <property type="entry name" value="GlpK"/>
    <property type="match status" value="1"/>
</dbReference>
<dbReference type="InterPro" id="IPR005999">
    <property type="entry name" value="Glycerol_kin"/>
</dbReference>
<feature type="binding site" evidence="7">
    <location>
        <position position="239"/>
    </location>
    <ligand>
        <name>glycerol</name>
        <dbReference type="ChEBI" id="CHEBI:17754"/>
    </ligand>
</feature>
<feature type="binding site" evidence="7">
    <location>
        <position position="240"/>
    </location>
    <ligand>
        <name>glycerol</name>
        <dbReference type="ChEBI" id="CHEBI:17754"/>
    </ligand>
</feature>
<comment type="function">
    <text evidence="7">Key enzyme in the regulation of glycerol uptake and metabolism. Catalyzes the phosphorylation of glycerol to yield sn-glycerol 3-phosphate.</text>
</comment>
<comment type="pathway">
    <text evidence="7">Polyol metabolism; glycerol degradation via glycerol kinase pathway; sn-glycerol 3-phosphate from glycerol: step 1/1.</text>
</comment>
<keyword evidence="4 7" id="KW-0418">Kinase</keyword>
<dbReference type="InterPro" id="IPR000577">
    <property type="entry name" value="Carb_kinase_FGGY"/>
</dbReference>
<organism evidence="11 12">
    <name type="scientific">Paracoccus fistulariae</name>
    <dbReference type="NCBI Taxonomy" id="658446"/>
    <lineage>
        <taxon>Bacteria</taxon>
        <taxon>Pseudomonadati</taxon>
        <taxon>Pseudomonadota</taxon>
        <taxon>Alphaproteobacteria</taxon>
        <taxon>Rhodobacterales</taxon>
        <taxon>Paracoccaceae</taxon>
        <taxon>Paracoccus</taxon>
    </lineage>
</organism>
<evidence type="ECO:0000256" key="4">
    <source>
        <dbReference type="ARBA" id="ARBA00022777"/>
    </source>
</evidence>
<feature type="binding site" evidence="7">
    <location>
        <position position="10"/>
    </location>
    <ligand>
        <name>sn-glycerol 3-phosphate</name>
        <dbReference type="ChEBI" id="CHEBI:57597"/>
    </ligand>
</feature>
<feature type="binding site" evidence="7">
    <location>
        <position position="308"/>
    </location>
    <ligand>
        <name>ATP</name>
        <dbReference type="ChEBI" id="CHEBI:30616"/>
    </ligand>
</feature>
<dbReference type="InterPro" id="IPR018484">
    <property type="entry name" value="FGGY_N"/>
</dbReference>
<evidence type="ECO:0000256" key="1">
    <source>
        <dbReference type="ARBA" id="ARBA00009156"/>
    </source>
</evidence>
<dbReference type="InterPro" id="IPR043129">
    <property type="entry name" value="ATPase_NBD"/>
</dbReference>